<dbReference type="InParanoid" id="A0A1Y2E926"/>
<feature type="compositionally biased region" description="Low complexity" evidence="1">
    <location>
        <begin position="121"/>
        <end position="138"/>
    </location>
</feature>
<feature type="compositionally biased region" description="Low complexity" evidence="1">
    <location>
        <begin position="261"/>
        <end position="299"/>
    </location>
</feature>
<feature type="compositionally biased region" description="Low complexity" evidence="1">
    <location>
        <begin position="51"/>
        <end position="69"/>
    </location>
</feature>
<protein>
    <submittedName>
        <fullName evidence="3">Uncharacterized protein</fullName>
    </submittedName>
</protein>
<feature type="transmembrane region" description="Helical" evidence="2">
    <location>
        <begin position="838"/>
        <end position="857"/>
    </location>
</feature>
<keyword evidence="4" id="KW-1185">Reference proteome</keyword>
<feature type="compositionally biased region" description="Basic and acidic residues" evidence="1">
    <location>
        <begin position="85"/>
        <end position="105"/>
    </location>
</feature>
<feature type="compositionally biased region" description="Low complexity" evidence="1">
    <location>
        <begin position="22"/>
        <end position="35"/>
    </location>
</feature>
<name>A0A1Y2E926_9BASI</name>
<feature type="region of interest" description="Disordered" evidence="1">
    <location>
        <begin position="20"/>
        <end position="372"/>
    </location>
</feature>
<feature type="transmembrane region" description="Helical" evidence="2">
    <location>
        <begin position="586"/>
        <end position="609"/>
    </location>
</feature>
<keyword evidence="2" id="KW-1133">Transmembrane helix</keyword>
<dbReference type="OrthoDB" id="10261361at2759"/>
<dbReference type="EMBL" id="MCGR01000059">
    <property type="protein sequence ID" value="ORY68070.1"/>
    <property type="molecule type" value="Genomic_DNA"/>
</dbReference>
<feature type="compositionally biased region" description="Polar residues" evidence="1">
    <location>
        <begin position="300"/>
        <end position="316"/>
    </location>
</feature>
<dbReference type="Proteomes" id="UP000193467">
    <property type="component" value="Unassembled WGS sequence"/>
</dbReference>
<feature type="compositionally biased region" description="Low complexity" evidence="1">
    <location>
        <begin position="354"/>
        <end position="372"/>
    </location>
</feature>
<feature type="compositionally biased region" description="Polar residues" evidence="1">
    <location>
        <begin position="157"/>
        <end position="166"/>
    </location>
</feature>
<feature type="transmembrane region" description="Helical" evidence="2">
    <location>
        <begin position="907"/>
        <end position="928"/>
    </location>
</feature>
<proteinExistence type="predicted"/>
<comment type="caution">
    <text evidence="3">The sequence shown here is derived from an EMBL/GenBank/DDBJ whole genome shotgun (WGS) entry which is preliminary data.</text>
</comment>
<organism evidence="3 4">
    <name type="scientific">Leucosporidium creatinivorum</name>
    <dbReference type="NCBI Taxonomy" id="106004"/>
    <lineage>
        <taxon>Eukaryota</taxon>
        <taxon>Fungi</taxon>
        <taxon>Dikarya</taxon>
        <taxon>Basidiomycota</taxon>
        <taxon>Pucciniomycotina</taxon>
        <taxon>Microbotryomycetes</taxon>
        <taxon>Leucosporidiales</taxon>
        <taxon>Leucosporidium</taxon>
    </lineage>
</organism>
<feature type="compositionally biased region" description="Pro residues" evidence="1">
    <location>
        <begin position="326"/>
        <end position="345"/>
    </location>
</feature>
<feature type="transmembrane region" description="Helical" evidence="2">
    <location>
        <begin position="809"/>
        <end position="826"/>
    </location>
</feature>
<sequence>MPPPPPSPSRRVSDLVALFQQPSAPTSPTAPNAPSFAGASGSSINPTVPGRASATRPPQPATSPSAPSRIVPVRSGTVGQHVRRFAQETGKERAREEKELARDEAPSAIQKGSVGAMDWAPRSSPRSSPKTPNQSASAPPTPPSPATKPSSPVVRPQQKTQLSSFQPKRPAPSPPSAAVRPAPTVLIPATVSNDGQHGKLKSEMANTKPKTELQGGKGAKMYTRAGVASREEAKSAPAQAVSPTGAASAKPKRKPPPPLLEPLSLPSSSAVLSPKVDSPLASTSTSPPTSAKSPFASPSQSSTPSPFVALGTSQLADTHPLLAAPTPAPLTPSLPNPSPPIPSPRPRFDHSKTSSSAAPLLSPRPRLTHLSSSRTTASACQSTATQHLPAAKLFAAGADPLVLPAVDQVLRVLGGAARFSQVDSPKLRWGQEEKRGWEEWVREGDKAGWWTRFTRAIGLGKSGGSRGSYDDLEKDHPELGGDEERERAQIFPPMHLLPPKMTVTDLKRNQLTPMAIVSLAAVVQNAANGVLAAAGSTYGVNLTTVEMFRDLMQMITLLTSSSSSSSSSTWYRAIFYTFPSAISLDFVSAFGMAILWLWVFTAIAAVVVYELFRFTGGWKGAAQKKRDEGEGFDREGVGKLKKHWWQGWRDSYGYKVTITFLATSFYLPLSKLAIGALFWTSDYWPVDNPYLSTDNPSPAPLGPSSTYYDPLSFCYRTTMLRPVNVFHNFNWAYLILPVAAFTLVWLTFFLPWRLYWLAKKEAPVVDPWTEMGEKRKDMNAEYQKLVNVDRSPFSFLYREYRRPWASFKALYMLIKLVNVLLIVIIQKNNCAFRSYSSIYLGVVRQGSLVAFMSLFLLSMRASKPFADVISNTSDMVSRIGYVVIAVIGLLVALDVKGEEALGGPVLILVNVVVYSMNGYFALIGTDVAQRVVKRLQRRLDTSIDLFSPHLDLPKHLSRRIWHETFSTILLAGPEYKMPAEERLQFSVDPYLPPYLLGFRGTAGERHVENLKILREIGLDAYAAAMQARDLDPESNLHRLRRTLQHHFTGPDVYWRPHHQSAPSTVSSFFGRLDIIPFPFVAVFRWDQDPLHPIQITEMDDLQHLVKQNESTEVQSRKRVRIALRALEGQAVFAPHVETKGVGKRHGVEVQSRIQYRIGTISIRRNSELTWNGYNFASGFEVSISYVDGQSQDSDGGIRYGQHLTLDAAGMGITDDFSLCTSVAKLFRRNKDLVDARMPLLESTLARHRDFFRAEAEAKHRALSHSFLFDVVADDTLSVVQLEKVLAEREKSSVVREMVQRYGASLTFLEERMAAVRSSRVRAWWYLLWDDLWRKNTNVSRILSQPASFSPHYRQSICYHPMPRADLERFLNDRGFPTTTRGYFNTGLLNKIYFYLDEIIFPGTDEAIPIHFVDKHDAIVPFSSLDTLLPPRHLHPLDASHYTNTTGAGTDHDDDHLQPRAAFPFESIYDEPNVKLSAGFKAWSRDWVTRRGPQGVTKWLGLVHTIHERRVEEQDEVVFDLKHGRAGWELSSPKDGRKGEE</sequence>
<reference evidence="3 4" key="1">
    <citation type="submission" date="2016-07" db="EMBL/GenBank/DDBJ databases">
        <title>Pervasive Adenine N6-methylation of Active Genes in Fungi.</title>
        <authorList>
            <consortium name="DOE Joint Genome Institute"/>
            <person name="Mondo S.J."/>
            <person name="Dannebaum R.O."/>
            <person name="Kuo R.C."/>
            <person name="Labutti K."/>
            <person name="Haridas S."/>
            <person name="Kuo A."/>
            <person name="Salamov A."/>
            <person name="Ahrendt S.R."/>
            <person name="Lipzen A."/>
            <person name="Sullivan W."/>
            <person name="Andreopoulos W.B."/>
            <person name="Clum A."/>
            <person name="Lindquist E."/>
            <person name="Daum C."/>
            <person name="Ramamoorthy G.K."/>
            <person name="Gryganskyi A."/>
            <person name="Culley D."/>
            <person name="Magnuson J.K."/>
            <person name="James T.Y."/>
            <person name="O'Malley M.A."/>
            <person name="Stajich J.E."/>
            <person name="Spatafora J.W."/>
            <person name="Visel A."/>
            <person name="Grigoriev I.V."/>
        </authorList>
    </citation>
    <scope>NUCLEOTIDE SEQUENCE [LARGE SCALE GENOMIC DNA]</scope>
    <source>
        <strain evidence="3 4">62-1032</strain>
    </source>
</reference>
<feature type="transmembrane region" description="Helical" evidence="2">
    <location>
        <begin position="731"/>
        <end position="750"/>
    </location>
</feature>
<accession>A0A1Y2E926</accession>
<evidence type="ECO:0000256" key="1">
    <source>
        <dbReference type="SAM" id="MobiDB-lite"/>
    </source>
</evidence>
<feature type="transmembrane region" description="Helical" evidence="2">
    <location>
        <begin position="878"/>
        <end position="895"/>
    </location>
</feature>
<dbReference type="STRING" id="106004.A0A1Y2E926"/>
<evidence type="ECO:0000313" key="3">
    <source>
        <dbReference type="EMBL" id="ORY68070.1"/>
    </source>
</evidence>
<keyword evidence="2" id="KW-0472">Membrane</keyword>
<evidence type="ECO:0000256" key="2">
    <source>
        <dbReference type="SAM" id="Phobius"/>
    </source>
</evidence>
<gene>
    <name evidence="3" type="ORF">BCR35DRAFT_326470</name>
</gene>
<evidence type="ECO:0000313" key="4">
    <source>
        <dbReference type="Proteomes" id="UP000193467"/>
    </source>
</evidence>
<keyword evidence="2" id="KW-0812">Transmembrane</keyword>